<evidence type="ECO:0000313" key="4">
    <source>
        <dbReference type="Proteomes" id="UP000799536"/>
    </source>
</evidence>
<dbReference type="AlphaFoldDB" id="A0A9P4MMU2"/>
<evidence type="ECO:0000259" key="2">
    <source>
        <dbReference type="Pfam" id="PF00293"/>
    </source>
</evidence>
<accession>A0A9P4MMU2</accession>
<gene>
    <name evidence="3" type="ORF">GQ43DRAFT_148675</name>
</gene>
<protein>
    <recommendedName>
        <fullName evidence="2">Nudix hydrolase domain-containing protein</fullName>
    </recommendedName>
</protein>
<evidence type="ECO:0000313" key="3">
    <source>
        <dbReference type="EMBL" id="KAF2198654.1"/>
    </source>
</evidence>
<dbReference type="InterPro" id="IPR000086">
    <property type="entry name" value="NUDIX_hydrolase_dom"/>
</dbReference>
<dbReference type="PROSITE" id="PS00893">
    <property type="entry name" value="NUDIX_BOX"/>
    <property type="match status" value="1"/>
</dbReference>
<dbReference type="SUPFAM" id="SSF55811">
    <property type="entry name" value="Nudix"/>
    <property type="match status" value="1"/>
</dbReference>
<keyword evidence="4" id="KW-1185">Reference proteome</keyword>
<dbReference type="GO" id="GO:0004081">
    <property type="term" value="F:bis(5'-nucleosyl)-tetraphosphatase (asymmetrical) activity"/>
    <property type="evidence" value="ECO:0007669"/>
    <property type="project" value="TreeGrafter"/>
</dbReference>
<dbReference type="PANTHER" id="PTHR21340:SF0">
    <property type="entry name" value="BIS(5'-NUCLEOSYL)-TETRAPHOSPHATASE [ASYMMETRICAL]"/>
    <property type="match status" value="1"/>
</dbReference>
<proteinExistence type="predicted"/>
<comment type="caution">
    <text evidence="3">The sequence shown here is derived from an EMBL/GenBank/DDBJ whole genome shotgun (WGS) entry which is preliminary data.</text>
</comment>
<dbReference type="Gene3D" id="3.90.79.10">
    <property type="entry name" value="Nucleoside Triphosphate Pyrophosphohydrolase"/>
    <property type="match status" value="1"/>
</dbReference>
<dbReference type="GO" id="GO:0006754">
    <property type="term" value="P:ATP biosynthetic process"/>
    <property type="evidence" value="ECO:0007669"/>
    <property type="project" value="TreeGrafter"/>
</dbReference>
<evidence type="ECO:0000256" key="1">
    <source>
        <dbReference type="ARBA" id="ARBA00022801"/>
    </source>
</evidence>
<dbReference type="GO" id="GO:0006167">
    <property type="term" value="P:AMP biosynthetic process"/>
    <property type="evidence" value="ECO:0007669"/>
    <property type="project" value="TreeGrafter"/>
</dbReference>
<dbReference type="EMBL" id="ML994127">
    <property type="protein sequence ID" value="KAF2198654.1"/>
    <property type="molecule type" value="Genomic_DNA"/>
</dbReference>
<dbReference type="InterPro" id="IPR015797">
    <property type="entry name" value="NUDIX_hydrolase-like_dom_sf"/>
</dbReference>
<feature type="domain" description="Nudix hydrolase" evidence="2">
    <location>
        <begin position="32"/>
        <end position="106"/>
    </location>
</feature>
<dbReference type="Proteomes" id="UP000799536">
    <property type="component" value="Unassembled WGS sequence"/>
</dbReference>
<dbReference type="Pfam" id="PF00293">
    <property type="entry name" value="NUDIX"/>
    <property type="match status" value="1"/>
</dbReference>
<organism evidence="3 4">
    <name type="scientific">Delitschia confertaspora ATCC 74209</name>
    <dbReference type="NCBI Taxonomy" id="1513339"/>
    <lineage>
        <taxon>Eukaryota</taxon>
        <taxon>Fungi</taxon>
        <taxon>Dikarya</taxon>
        <taxon>Ascomycota</taxon>
        <taxon>Pezizomycotina</taxon>
        <taxon>Dothideomycetes</taxon>
        <taxon>Pleosporomycetidae</taxon>
        <taxon>Pleosporales</taxon>
        <taxon>Delitschiaceae</taxon>
        <taxon>Delitschia</taxon>
    </lineage>
</organism>
<dbReference type="InterPro" id="IPR020084">
    <property type="entry name" value="NUDIX_hydrolase_CS"/>
</dbReference>
<dbReference type="PANTHER" id="PTHR21340">
    <property type="entry name" value="DIADENOSINE 5,5-P1,P4-TETRAPHOSPHATE PYROPHOSPHOHYDROLASE MUTT"/>
    <property type="match status" value="1"/>
</dbReference>
<keyword evidence="1" id="KW-0378">Hydrolase</keyword>
<name>A0A9P4MMU2_9PLEO</name>
<dbReference type="OrthoDB" id="10259236at2759"/>
<dbReference type="InterPro" id="IPR051325">
    <property type="entry name" value="Nudix_hydrolase_domain"/>
</dbReference>
<sequence length="190" mass="21688">MVSSVFVSHQYLAKDHVESCGAILFDISTPQEMKVCLIRHLKKDEWLLAKGQRNCGESRGVAAIREVIEETGYLCHLYPLRITTRAPSASESADVRDEPRSYQDLTEPFILTTRDFGGKLSIKLIWWYIAALDKDSGKKSQTEEGSFQPQFFPCQEAIRRLTFESDRTVLLEVIRLMEESVAERQAGKRT</sequence>
<reference evidence="3" key="1">
    <citation type="journal article" date="2020" name="Stud. Mycol.">
        <title>101 Dothideomycetes genomes: a test case for predicting lifestyles and emergence of pathogens.</title>
        <authorList>
            <person name="Haridas S."/>
            <person name="Albert R."/>
            <person name="Binder M."/>
            <person name="Bloem J."/>
            <person name="Labutti K."/>
            <person name="Salamov A."/>
            <person name="Andreopoulos B."/>
            <person name="Baker S."/>
            <person name="Barry K."/>
            <person name="Bills G."/>
            <person name="Bluhm B."/>
            <person name="Cannon C."/>
            <person name="Castanera R."/>
            <person name="Culley D."/>
            <person name="Daum C."/>
            <person name="Ezra D."/>
            <person name="Gonzalez J."/>
            <person name="Henrissat B."/>
            <person name="Kuo A."/>
            <person name="Liang C."/>
            <person name="Lipzen A."/>
            <person name="Lutzoni F."/>
            <person name="Magnuson J."/>
            <person name="Mondo S."/>
            <person name="Nolan M."/>
            <person name="Ohm R."/>
            <person name="Pangilinan J."/>
            <person name="Park H.-J."/>
            <person name="Ramirez L."/>
            <person name="Alfaro M."/>
            <person name="Sun H."/>
            <person name="Tritt A."/>
            <person name="Yoshinaga Y."/>
            <person name="Zwiers L.-H."/>
            <person name="Turgeon B."/>
            <person name="Goodwin S."/>
            <person name="Spatafora J."/>
            <person name="Crous P."/>
            <person name="Grigoriev I."/>
        </authorList>
    </citation>
    <scope>NUCLEOTIDE SEQUENCE</scope>
    <source>
        <strain evidence="3">ATCC 74209</strain>
    </source>
</reference>